<gene>
    <name evidence="2" type="ORF">SAMN04487966_106132</name>
</gene>
<proteinExistence type="inferred from homology"/>
<evidence type="ECO:0000313" key="2">
    <source>
        <dbReference type="EMBL" id="SFV23261.1"/>
    </source>
</evidence>
<sequence>MALVQIDTEDLMVKSQAVEASIGRLQSEVNAMEGNLRQLQDTWRGQAASNFQAVLTEWRGTQARVEESLVSIRGAMTHAAQQYLDAETANAAMFRG</sequence>
<dbReference type="SUPFAM" id="SSF140453">
    <property type="entry name" value="EsxAB dimer-like"/>
    <property type="match status" value="1"/>
</dbReference>
<name>A0A1I7MMU9_9MICC</name>
<dbReference type="Pfam" id="PF06013">
    <property type="entry name" value="WXG100"/>
    <property type="match status" value="1"/>
</dbReference>
<comment type="similarity">
    <text evidence="1">Belongs to the WXG100 family.</text>
</comment>
<evidence type="ECO:0000313" key="3">
    <source>
        <dbReference type="Proteomes" id="UP000198881"/>
    </source>
</evidence>
<dbReference type="Gene3D" id="1.10.287.1060">
    <property type="entry name" value="ESAT-6-like"/>
    <property type="match status" value="1"/>
</dbReference>
<protein>
    <recommendedName>
        <fullName evidence="1">ESAT-6-like protein</fullName>
    </recommendedName>
</protein>
<dbReference type="NCBIfam" id="TIGR03930">
    <property type="entry name" value="WXG100_ESAT6"/>
    <property type="match status" value="1"/>
</dbReference>
<dbReference type="OrthoDB" id="4231069at2"/>
<reference evidence="2 3" key="1">
    <citation type="submission" date="2016-10" db="EMBL/GenBank/DDBJ databases">
        <authorList>
            <person name="de Groot N.N."/>
        </authorList>
    </citation>
    <scope>NUCLEOTIDE SEQUENCE [LARGE SCALE GENOMIC DNA]</scope>
    <source>
        <strain evidence="2 3">CGMCC 1.7054</strain>
    </source>
</reference>
<dbReference type="STRING" id="574650.SAMN04487966_106132"/>
<dbReference type="InterPro" id="IPR036689">
    <property type="entry name" value="ESAT-6-like_sf"/>
</dbReference>
<evidence type="ECO:0000256" key="1">
    <source>
        <dbReference type="RuleBase" id="RU362001"/>
    </source>
</evidence>
<dbReference type="AlphaFoldDB" id="A0A1I7MMU9"/>
<dbReference type="EMBL" id="FPCG01000006">
    <property type="protein sequence ID" value="SFV23261.1"/>
    <property type="molecule type" value="Genomic_DNA"/>
</dbReference>
<dbReference type="RefSeq" id="WP_091697385.1">
    <property type="nucleotide sequence ID" value="NZ_FPCG01000006.1"/>
</dbReference>
<dbReference type="InterPro" id="IPR010310">
    <property type="entry name" value="T7SS_ESAT-6-like"/>
</dbReference>
<keyword evidence="3" id="KW-1185">Reference proteome</keyword>
<organism evidence="2 3">
    <name type="scientific">Micrococcus terreus</name>
    <dbReference type="NCBI Taxonomy" id="574650"/>
    <lineage>
        <taxon>Bacteria</taxon>
        <taxon>Bacillati</taxon>
        <taxon>Actinomycetota</taxon>
        <taxon>Actinomycetes</taxon>
        <taxon>Micrococcales</taxon>
        <taxon>Micrococcaceae</taxon>
        <taxon>Micrococcus</taxon>
    </lineage>
</organism>
<accession>A0A1I7MMU9</accession>
<dbReference type="Proteomes" id="UP000198881">
    <property type="component" value="Unassembled WGS sequence"/>
</dbReference>